<feature type="coiled-coil region" evidence="1">
    <location>
        <begin position="266"/>
        <end position="307"/>
    </location>
</feature>
<feature type="region of interest" description="Disordered" evidence="2">
    <location>
        <begin position="1"/>
        <end position="48"/>
    </location>
</feature>
<accession>A0A2U1Q2G6</accession>
<feature type="region of interest" description="Disordered" evidence="2">
    <location>
        <begin position="186"/>
        <end position="252"/>
    </location>
</feature>
<name>A0A2U1Q2G6_ARTAN</name>
<dbReference type="PANTHER" id="PTHR45023:SF4">
    <property type="entry name" value="GLYCINE-RICH PROTEIN-RELATED"/>
    <property type="match status" value="1"/>
</dbReference>
<evidence type="ECO:0000313" key="4">
    <source>
        <dbReference type="Proteomes" id="UP000245207"/>
    </source>
</evidence>
<reference evidence="3 4" key="1">
    <citation type="journal article" date="2018" name="Mol. Plant">
        <title>The genome of Artemisia annua provides insight into the evolution of Asteraceae family and artemisinin biosynthesis.</title>
        <authorList>
            <person name="Shen Q."/>
            <person name="Zhang L."/>
            <person name="Liao Z."/>
            <person name="Wang S."/>
            <person name="Yan T."/>
            <person name="Shi P."/>
            <person name="Liu M."/>
            <person name="Fu X."/>
            <person name="Pan Q."/>
            <person name="Wang Y."/>
            <person name="Lv Z."/>
            <person name="Lu X."/>
            <person name="Zhang F."/>
            <person name="Jiang W."/>
            <person name="Ma Y."/>
            <person name="Chen M."/>
            <person name="Hao X."/>
            <person name="Li L."/>
            <person name="Tang Y."/>
            <person name="Lv G."/>
            <person name="Zhou Y."/>
            <person name="Sun X."/>
            <person name="Brodelius P.E."/>
            <person name="Rose J.K.C."/>
            <person name="Tang K."/>
        </authorList>
    </citation>
    <scope>NUCLEOTIDE SEQUENCE [LARGE SCALE GENOMIC DNA]</scope>
    <source>
        <strain evidence="4">cv. Huhao1</strain>
        <tissue evidence="3">Leaf</tissue>
    </source>
</reference>
<evidence type="ECO:0000256" key="1">
    <source>
        <dbReference type="SAM" id="Coils"/>
    </source>
</evidence>
<keyword evidence="4" id="KW-1185">Reference proteome</keyword>
<comment type="caution">
    <text evidence="3">The sequence shown here is derived from an EMBL/GenBank/DDBJ whole genome shotgun (WGS) entry which is preliminary data.</text>
</comment>
<sequence>MEVFQNLLHSQSPNLNQMPSTPNHETSQHISRNLFEDSQIPSRSTEKNVKWETKEDIALMAAWCHVSGDSTRGNNQRKTSMWARIWQMYEQTRAENPTEIGPWNENQMKGRFKRLNENANKWVAAYRAAYSRMKSGMSIKDVELDAHKIYEGDGSKFLDLTVFNEVMCKNPKWMLNIDCDNTRSRRIDEEPNEESGGSTKRSRTSEEGEYVVHSNQETPNSGGSTIQRPIGRDAAKKKGKGKASQSFSSPNNEFVEELRAMRITRESEIEVMNKRLEVDKKREEREIKREERELKWEERELKKEERKTKKMYLLHLNALLAKDHLSPEDEDMKSNLYEMLYGK</sequence>
<dbReference type="STRING" id="35608.A0A2U1Q2G6"/>
<dbReference type="PANTHER" id="PTHR45023">
    <property type="match status" value="1"/>
</dbReference>
<gene>
    <name evidence="3" type="ORF">CTI12_AA082770</name>
</gene>
<dbReference type="OrthoDB" id="1698062at2759"/>
<keyword evidence="1" id="KW-0175">Coiled coil</keyword>
<dbReference type="Proteomes" id="UP000245207">
    <property type="component" value="Unassembled WGS sequence"/>
</dbReference>
<protein>
    <submittedName>
        <fullName evidence="3">Fgenesh protein 73</fullName>
    </submittedName>
</protein>
<dbReference type="EMBL" id="PKPP01000487">
    <property type="protein sequence ID" value="PWA92152.1"/>
    <property type="molecule type" value="Genomic_DNA"/>
</dbReference>
<proteinExistence type="predicted"/>
<dbReference type="AlphaFoldDB" id="A0A2U1Q2G6"/>
<organism evidence="3 4">
    <name type="scientific">Artemisia annua</name>
    <name type="common">Sweet wormwood</name>
    <dbReference type="NCBI Taxonomy" id="35608"/>
    <lineage>
        <taxon>Eukaryota</taxon>
        <taxon>Viridiplantae</taxon>
        <taxon>Streptophyta</taxon>
        <taxon>Embryophyta</taxon>
        <taxon>Tracheophyta</taxon>
        <taxon>Spermatophyta</taxon>
        <taxon>Magnoliopsida</taxon>
        <taxon>eudicotyledons</taxon>
        <taxon>Gunneridae</taxon>
        <taxon>Pentapetalae</taxon>
        <taxon>asterids</taxon>
        <taxon>campanulids</taxon>
        <taxon>Asterales</taxon>
        <taxon>Asteraceae</taxon>
        <taxon>Asteroideae</taxon>
        <taxon>Anthemideae</taxon>
        <taxon>Artemisiinae</taxon>
        <taxon>Artemisia</taxon>
    </lineage>
</organism>
<feature type="compositionally biased region" description="Polar residues" evidence="2">
    <location>
        <begin position="213"/>
        <end position="227"/>
    </location>
</feature>
<evidence type="ECO:0000313" key="3">
    <source>
        <dbReference type="EMBL" id="PWA92152.1"/>
    </source>
</evidence>
<evidence type="ECO:0000256" key="2">
    <source>
        <dbReference type="SAM" id="MobiDB-lite"/>
    </source>
</evidence>
<feature type="compositionally biased region" description="Polar residues" evidence="2">
    <location>
        <begin position="7"/>
        <end position="31"/>
    </location>
</feature>